<organism evidence="4 5">
    <name type="scientific">Ditylenchus dipsaci</name>
    <dbReference type="NCBI Taxonomy" id="166011"/>
    <lineage>
        <taxon>Eukaryota</taxon>
        <taxon>Metazoa</taxon>
        <taxon>Ecdysozoa</taxon>
        <taxon>Nematoda</taxon>
        <taxon>Chromadorea</taxon>
        <taxon>Rhabditida</taxon>
        <taxon>Tylenchina</taxon>
        <taxon>Tylenchomorpha</taxon>
        <taxon>Sphaerularioidea</taxon>
        <taxon>Anguinidae</taxon>
        <taxon>Anguininae</taxon>
        <taxon>Ditylenchus</taxon>
    </lineage>
</organism>
<dbReference type="Gene3D" id="2.30.42.10">
    <property type="match status" value="1"/>
</dbReference>
<name>A0A915EHV1_9BILA</name>
<evidence type="ECO:0000256" key="1">
    <source>
        <dbReference type="ARBA" id="ARBA00022553"/>
    </source>
</evidence>
<feature type="region of interest" description="Disordered" evidence="3">
    <location>
        <begin position="101"/>
        <end position="142"/>
    </location>
</feature>
<dbReference type="InterPro" id="IPR043446">
    <property type="entry name" value="Neurabin-like"/>
</dbReference>
<keyword evidence="1" id="KW-0597">Phosphoprotein</keyword>
<dbReference type="GO" id="GO:0031175">
    <property type="term" value="P:neuron projection development"/>
    <property type="evidence" value="ECO:0007669"/>
    <property type="project" value="TreeGrafter"/>
</dbReference>
<dbReference type="WBParaSite" id="jg5512">
    <property type="protein sequence ID" value="jg5512"/>
    <property type="gene ID" value="jg5512"/>
</dbReference>
<dbReference type="PANTHER" id="PTHR16154">
    <property type="entry name" value="NEURABIN"/>
    <property type="match status" value="1"/>
</dbReference>
<accession>A0A915EHV1</accession>
<keyword evidence="2" id="KW-0175">Coiled coil</keyword>
<dbReference type="GO" id="GO:0015629">
    <property type="term" value="C:actin cytoskeleton"/>
    <property type="evidence" value="ECO:0007669"/>
    <property type="project" value="TreeGrafter"/>
</dbReference>
<dbReference type="InterPro" id="IPR036034">
    <property type="entry name" value="PDZ_sf"/>
</dbReference>
<dbReference type="GO" id="GO:0051015">
    <property type="term" value="F:actin filament binding"/>
    <property type="evidence" value="ECO:0007669"/>
    <property type="project" value="TreeGrafter"/>
</dbReference>
<evidence type="ECO:0000256" key="2">
    <source>
        <dbReference type="ARBA" id="ARBA00023054"/>
    </source>
</evidence>
<evidence type="ECO:0000313" key="5">
    <source>
        <dbReference type="WBParaSite" id="jg5512"/>
    </source>
</evidence>
<dbReference type="Proteomes" id="UP000887574">
    <property type="component" value="Unplaced"/>
</dbReference>
<evidence type="ECO:0000256" key="3">
    <source>
        <dbReference type="SAM" id="MobiDB-lite"/>
    </source>
</evidence>
<reference evidence="5" key="1">
    <citation type="submission" date="2022-11" db="UniProtKB">
        <authorList>
            <consortium name="WormBaseParasite"/>
        </authorList>
    </citation>
    <scope>IDENTIFICATION</scope>
</reference>
<proteinExistence type="predicted"/>
<dbReference type="GO" id="GO:0014069">
    <property type="term" value="C:postsynaptic density"/>
    <property type="evidence" value="ECO:0007669"/>
    <property type="project" value="TreeGrafter"/>
</dbReference>
<evidence type="ECO:0000313" key="4">
    <source>
        <dbReference type="Proteomes" id="UP000887574"/>
    </source>
</evidence>
<dbReference type="GO" id="GO:0019722">
    <property type="term" value="P:calcium-mediated signaling"/>
    <property type="evidence" value="ECO:0007669"/>
    <property type="project" value="TreeGrafter"/>
</dbReference>
<dbReference type="GO" id="GO:0030425">
    <property type="term" value="C:dendrite"/>
    <property type="evidence" value="ECO:0007669"/>
    <property type="project" value="TreeGrafter"/>
</dbReference>
<protein>
    <submittedName>
        <fullName evidence="5">PDZ domain-containing protein</fullName>
    </submittedName>
</protein>
<dbReference type="SUPFAM" id="SSF50156">
    <property type="entry name" value="PDZ domain-like"/>
    <property type="match status" value="1"/>
</dbReference>
<sequence>MQLFDVYLNKGPEGLGVSIIGMAGGAVHRNGKIRQCDQIVSVDGCISTVTFTIGREPNLEDSEVAQLINQSLEQDRLRLLMQQQQTKAILCSACQSIFSKPTNEENSEEEEPPKTAFPPKPDKVVRPMANNDQQRKPNNNEAQIKAKIVALVSELDGSQKKAEQMNDVLENTSRIMLN</sequence>
<dbReference type="GO" id="GO:0005737">
    <property type="term" value="C:cytoplasm"/>
    <property type="evidence" value="ECO:0007669"/>
    <property type="project" value="TreeGrafter"/>
</dbReference>
<feature type="compositionally biased region" description="Polar residues" evidence="3">
    <location>
        <begin position="130"/>
        <end position="142"/>
    </location>
</feature>
<dbReference type="PANTHER" id="PTHR16154:SF6">
    <property type="entry name" value="SPINOPHILIN, ISOFORM J"/>
    <property type="match status" value="1"/>
</dbReference>
<dbReference type="AlphaFoldDB" id="A0A915EHV1"/>
<dbReference type="GO" id="GO:0007015">
    <property type="term" value="P:actin filament organization"/>
    <property type="evidence" value="ECO:0007669"/>
    <property type="project" value="TreeGrafter"/>
</dbReference>
<keyword evidence="4" id="KW-1185">Reference proteome</keyword>